<accession>A0A1F6A3V8</accession>
<evidence type="ECO:0000313" key="2">
    <source>
        <dbReference type="EMBL" id="OGG19375.1"/>
    </source>
</evidence>
<evidence type="ECO:0008006" key="4">
    <source>
        <dbReference type="Google" id="ProtNLM"/>
    </source>
</evidence>
<feature type="chain" id="PRO_5009522954" description="Serine protease" evidence="1">
    <location>
        <begin position="35"/>
        <end position="316"/>
    </location>
</feature>
<name>A0A1F6A3V8_9BACT</name>
<dbReference type="Pfam" id="PF13365">
    <property type="entry name" value="Trypsin_2"/>
    <property type="match status" value="1"/>
</dbReference>
<organism evidence="2 3">
    <name type="scientific">Candidatus Gottesmanbacteria bacterium RIFCSPHIGHO2_01_FULL_47_48</name>
    <dbReference type="NCBI Taxonomy" id="1798381"/>
    <lineage>
        <taxon>Bacteria</taxon>
        <taxon>Candidatus Gottesmaniibacteriota</taxon>
    </lineage>
</organism>
<dbReference type="STRING" id="1798381.A2721_02490"/>
<evidence type="ECO:0000256" key="1">
    <source>
        <dbReference type="SAM" id="SignalP"/>
    </source>
</evidence>
<evidence type="ECO:0000313" key="3">
    <source>
        <dbReference type="Proteomes" id="UP000177871"/>
    </source>
</evidence>
<dbReference type="AlphaFoldDB" id="A0A1F6A3V8"/>
<dbReference type="SUPFAM" id="SSF50494">
    <property type="entry name" value="Trypsin-like serine proteases"/>
    <property type="match status" value="1"/>
</dbReference>
<feature type="signal peptide" evidence="1">
    <location>
        <begin position="1"/>
        <end position="34"/>
    </location>
</feature>
<protein>
    <recommendedName>
        <fullName evidence="4">Serine protease</fullName>
    </recommendedName>
</protein>
<sequence>MEPQEKNPYKDKVLPWKAFFFFSLACFFCSVATAATGEREKIIGRVFPPSSYYIISTATAAAEQGRPDTYVETTESFLTKDQEEKVKKGLFLIGVSVNNMNIGASGFLLDIEDNRYYLATNKHVLRLDDPYMHQFGPDFDNFTRTPTINRIDIQRPGIDEQTRSYYEGFHYEPVPNSDIVVLEIEDSNNPFTTDDITPYSESHRFKPGERIASLSFPRITVPGNGQTRAYYAEGFYVKNFSTNTPVFSINLESGSSGGPAISLINGSPTITAISSLIYSPHILNLFDNQAMMISLQGVGPALKHLKSTTPQLGKHQ</sequence>
<gene>
    <name evidence="2" type="ORF">A2721_02490</name>
</gene>
<proteinExistence type="predicted"/>
<comment type="caution">
    <text evidence="2">The sequence shown here is derived from an EMBL/GenBank/DDBJ whole genome shotgun (WGS) entry which is preliminary data.</text>
</comment>
<dbReference type="InterPro" id="IPR009003">
    <property type="entry name" value="Peptidase_S1_PA"/>
</dbReference>
<dbReference type="EMBL" id="MFJK01000007">
    <property type="protein sequence ID" value="OGG19375.1"/>
    <property type="molecule type" value="Genomic_DNA"/>
</dbReference>
<dbReference type="Proteomes" id="UP000177871">
    <property type="component" value="Unassembled WGS sequence"/>
</dbReference>
<keyword evidence="1" id="KW-0732">Signal</keyword>
<reference evidence="2 3" key="1">
    <citation type="journal article" date="2016" name="Nat. Commun.">
        <title>Thousands of microbial genomes shed light on interconnected biogeochemical processes in an aquifer system.</title>
        <authorList>
            <person name="Anantharaman K."/>
            <person name="Brown C.T."/>
            <person name="Hug L.A."/>
            <person name="Sharon I."/>
            <person name="Castelle C.J."/>
            <person name="Probst A.J."/>
            <person name="Thomas B.C."/>
            <person name="Singh A."/>
            <person name="Wilkins M.J."/>
            <person name="Karaoz U."/>
            <person name="Brodie E.L."/>
            <person name="Williams K.H."/>
            <person name="Hubbard S.S."/>
            <person name="Banfield J.F."/>
        </authorList>
    </citation>
    <scope>NUCLEOTIDE SEQUENCE [LARGE SCALE GENOMIC DNA]</scope>
</reference>